<feature type="region of interest" description="Disordered" evidence="1">
    <location>
        <begin position="529"/>
        <end position="552"/>
    </location>
</feature>
<dbReference type="AlphaFoldDB" id="A0A167JQ40"/>
<dbReference type="EMBL" id="KV417299">
    <property type="protein sequence ID" value="KZO93793.1"/>
    <property type="molecule type" value="Genomic_DNA"/>
</dbReference>
<feature type="transmembrane region" description="Helical" evidence="2">
    <location>
        <begin position="389"/>
        <end position="408"/>
    </location>
</feature>
<sequence length="578" mass="63034">MDPLSTPRAAAADTGPSSPATQSSHGTIPFPRSPSADDVAGLGAHVRARSESAEEHEPYDVRTSVEHQDRFRTVVRTVISLQPFSRRRSEPGPRPSAPVVEEEHELQERDAGVTRGRASPAVVGPPRSQGAGAGYPSIGDRLASGERDSAREAKRVSFEGDEAGRAGLFARLYSTTSRASDRSDPLPLSTAQAARMRSPLSPGGTSPPRNASPLRRWIRSRRDPKELYSARDHDPFHWHFSPHRRSTSLERPHIPHPQLPELPENAGPLTRAYIGFLLKQAYISLLLRLPALYFSRVGRLFTEADLTKKEMERIIRCMHSPEWEFDLEIGEGGATSQPLREFKDSWEDFVDHVIKEWKTLNLVSALLLTAILTLFQIDVSNEPVTHTCGLLSLVCALLSLIFGCMYIVRFSTMRTMNKAARWAQAAQASQTNPVWNVWIFLAFPSVWLAWSLVFFVASILAYTWTSDPIVPPEYLRSPGSWVSRAFISFVVLLGLLGLCGVISTFRSYSDETSPVPEAFGSPLINVHGSPRSSGEGARPGAGSASGTVTDDTTHVVGATAGLGLNTGASRNGGGVKGG</sequence>
<feature type="compositionally biased region" description="Basic and acidic residues" evidence="1">
    <location>
        <begin position="48"/>
        <end position="69"/>
    </location>
</feature>
<gene>
    <name evidence="3" type="ORF">CALVIDRAFT_600508</name>
</gene>
<feature type="compositionally biased region" description="Polar residues" evidence="1">
    <location>
        <begin position="15"/>
        <end position="26"/>
    </location>
</feature>
<dbReference type="Proteomes" id="UP000076738">
    <property type="component" value="Unassembled WGS sequence"/>
</dbReference>
<feature type="transmembrane region" description="Helical" evidence="2">
    <location>
        <begin position="485"/>
        <end position="505"/>
    </location>
</feature>
<keyword evidence="2" id="KW-1133">Transmembrane helix</keyword>
<keyword evidence="4" id="KW-1185">Reference proteome</keyword>
<organism evidence="3 4">
    <name type="scientific">Calocera viscosa (strain TUFC12733)</name>
    <dbReference type="NCBI Taxonomy" id="1330018"/>
    <lineage>
        <taxon>Eukaryota</taxon>
        <taxon>Fungi</taxon>
        <taxon>Dikarya</taxon>
        <taxon>Basidiomycota</taxon>
        <taxon>Agaricomycotina</taxon>
        <taxon>Dacrymycetes</taxon>
        <taxon>Dacrymycetales</taxon>
        <taxon>Dacrymycetaceae</taxon>
        <taxon>Calocera</taxon>
    </lineage>
</organism>
<feature type="region of interest" description="Disordered" evidence="1">
    <location>
        <begin position="559"/>
        <end position="578"/>
    </location>
</feature>
<feature type="compositionally biased region" description="Low complexity" evidence="1">
    <location>
        <begin position="559"/>
        <end position="568"/>
    </location>
</feature>
<keyword evidence="2" id="KW-0812">Transmembrane</keyword>
<feature type="region of interest" description="Disordered" evidence="1">
    <location>
        <begin position="175"/>
        <end position="218"/>
    </location>
</feature>
<protein>
    <submittedName>
        <fullName evidence="3">Uncharacterized protein</fullName>
    </submittedName>
</protein>
<feature type="transmembrane region" description="Helical" evidence="2">
    <location>
        <begin position="359"/>
        <end position="377"/>
    </location>
</feature>
<dbReference type="STRING" id="1330018.A0A167JQ40"/>
<evidence type="ECO:0000256" key="1">
    <source>
        <dbReference type="SAM" id="MobiDB-lite"/>
    </source>
</evidence>
<feature type="compositionally biased region" description="Basic and acidic residues" evidence="1">
    <location>
        <begin position="143"/>
        <end position="158"/>
    </location>
</feature>
<feature type="region of interest" description="Disordered" evidence="1">
    <location>
        <begin position="1"/>
        <end position="69"/>
    </location>
</feature>
<accession>A0A167JQ40</accession>
<evidence type="ECO:0000313" key="3">
    <source>
        <dbReference type="EMBL" id="KZO93793.1"/>
    </source>
</evidence>
<proteinExistence type="predicted"/>
<reference evidence="3 4" key="1">
    <citation type="journal article" date="2016" name="Mol. Biol. Evol.">
        <title>Comparative Genomics of Early-Diverging Mushroom-Forming Fungi Provides Insights into the Origins of Lignocellulose Decay Capabilities.</title>
        <authorList>
            <person name="Nagy L.G."/>
            <person name="Riley R."/>
            <person name="Tritt A."/>
            <person name="Adam C."/>
            <person name="Daum C."/>
            <person name="Floudas D."/>
            <person name="Sun H."/>
            <person name="Yadav J.S."/>
            <person name="Pangilinan J."/>
            <person name="Larsson K.H."/>
            <person name="Matsuura K."/>
            <person name="Barry K."/>
            <person name="Labutti K."/>
            <person name="Kuo R."/>
            <person name="Ohm R.A."/>
            <person name="Bhattacharya S.S."/>
            <person name="Shirouzu T."/>
            <person name="Yoshinaga Y."/>
            <person name="Martin F.M."/>
            <person name="Grigoriev I.V."/>
            <person name="Hibbett D.S."/>
        </authorList>
    </citation>
    <scope>NUCLEOTIDE SEQUENCE [LARGE SCALE GENOMIC DNA]</scope>
    <source>
        <strain evidence="3 4">TUFC12733</strain>
    </source>
</reference>
<dbReference type="OrthoDB" id="3062801at2759"/>
<feature type="region of interest" description="Disordered" evidence="1">
    <location>
        <begin position="81"/>
        <end position="158"/>
    </location>
</feature>
<feature type="transmembrane region" description="Helical" evidence="2">
    <location>
        <begin position="437"/>
        <end position="465"/>
    </location>
</feature>
<name>A0A167JQ40_CALVF</name>
<keyword evidence="2" id="KW-0472">Membrane</keyword>
<evidence type="ECO:0000313" key="4">
    <source>
        <dbReference type="Proteomes" id="UP000076738"/>
    </source>
</evidence>
<evidence type="ECO:0000256" key="2">
    <source>
        <dbReference type="SAM" id="Phobius"/>
    </source>
</evidence>